<reference evidence="2 3" key="1">
    <citation type="submission" date="2023-09" db="EMBL/GenBank/DDBJ databases">
        <authorList>
            <person name="Rey-Velasco X."/>
        </authorList>
    </citation>
    <scope>NUCLEOTIDE SEQUENCE [LARGE SCALE GENOMIC DNA]</scope>
    <source>
        <strain evidence="2 3">W431</strain>
    </source>
</reference>
<organism evidence="2 3">
    <name type="scientific">Thalassotalea castellviae</name>
    <dbReference type="NCBI Taxonomy" id="3075612"/>
    <lineage>
        <taxon>Bacteria</taxon>
        <taxon>Pseudomonadati</taxon>
        <taxon>Pseudomonadota</taxon>
        <taxon>Gammaproteobacteria</taxon>
        <taxon>Alteromonadales</taxon>
        <taxon>Colwelliaceae</taxon>
        <taxon>Thalassotalea</taxon>
    </lineage>
</organism>
<sequence>MNRLKLIPCSKKQLEIVRTWSAGKNELTQWAGPNIRFPHTLNTFLTDLKIQELPSYGLINDKKELVAFGQYYQRLGHCHLGRLIVNPEYRRQGIASILVETLSVKAKQDLKLSPLSLFVYQNNTAALTLYKKLGFIETCYPEKMPLDDCLYLTKVDC</sequence>
<feature type="domain" description="N-acetyltransferase" evidence="1">
    <location>
        <begin position="15"/>
        <end position="156"/>
    </location>
</feature>
<dbReference type="EMBL" id="JAVRIF010000001">
    <property type="protein sequence ID" value="MDT0602387.1"/>
    <property type="molecule type" value="Genomic_DNA"/>
</dbReference>
<protein>
    <submittedName>
        <fullName evidence="2">GNAT family N-acetyltransferase</fullName>
    </submittedName>
</protein>
<dbReference type="InterPro" id="IPR000182">
    <property type="entry name" value="GNAT_dom"/>
</dbReference>
<evidence type="ECO:0000313" key="2">
    <source>
        <dbReference type="EMBL" id="MDT0602387.1"/>
    </source>
</evidence>
<dbReference type="Gene3D" id="3.40.630.30">
    <property type="match status" value="1"/>
</dbReference>
<dbReference type="SUPFAM" id="SSF55729">
    <property type="entry name" value="Acyl-CoA N-acyltransferases (Nat)"/>
    <property type="match status" value="1"/>
</dbReference>
<proteinExistence type="predicted"/>
<name>A0ABU2ZYG9_9GAMM</name>
<accession>A0ABU2ZYG9</accession>
<dbReference type="Pfam" id="PF00583">
    <property type="entry name" value="Acetyltransf_1"/>
    <property type="match status" value="1"/>
</dbReference>
<comment type="caution">
    <text evidence="2">The sequence shown here is derived from an EMBL/GenBank/DDBJ whole genome shotgun (WGS) entry which is preliminary data.</text>
</comment>
<evidence type="ECO:0000313" key="3">
    <source>
        <dbReference type="Proteomes" id="UP001266357"/>
    </source>
</evidence>
<dbReference type="PROSITE" id="PS51186">
    <property type="entry name" value="GNAT"/>
    <property type="match status" value="1"/>
</dbReference>
<dbReference type="CDD" id="cd04301">
    <property type="entry name" value="NAT_SF"/>
    <property type="match status" value="1"/>
</dbReference>
<dbReference type="RefSeq" id="WP_311576510.1">
    <property type="nucleotide sequence ID" value="NZ_JAVRIF010000001.1"/>
</dbReference>
<dbReference type="InterPro" id="IPR016181">
    <property type="entry name" value="Acyl_CoA_acyltransferase"/>
</dbReference>
<evidence type="ECO:0000259" key="1">
    <source>
        <dbReference type="PROSITE" id="PS51186"/>
    </source>
</evidence>
<gene>
    <name evidence="2" type="ORF">RM573_02155</name>
</gene>
<dbReference type="Proteomes" id="UP001266357">
    <property type="component" value="Unassembled WGS sequence"/>
</dbReference>
<keyword evidence="3" id="KW-1185">Reference proteome</keyword>